<dbReference type="PANTHER" id="PTHR30040:SF2">
    <property type="entry name" value="FAD:PROTEIN FMN TRANSFERASE"/>
    <property type="match status" value="1"/>
</dbReference>
<name>A0ABS4TMZ5_9PSEU</name>
<protein>
    <recommendedName>
        <fullName evidence="3">FAD:protein FMN transferase</fullName>
        <ecNumber evidence="2">2.7.1.180</ecNumber>
    </recommendedName>
    <alternativeName>
        <fullName evidence="9">Flavin transferase</fullName>
    </alternativeName>
</protein>
<comment type="cofactor">
    <cofactor evidence="1">
        <name>Mg(2+)</name>
        <dbReference type="ChEBI" id="CHEBI:18420"/>
    </cofactor>
</comment>
<evidence type="ECO:0000256" key="2">
    <source>
        <dbReference type="ARBA" id="ARBA00011955"/>
    </source>
</evidence>
<evidence type="ECO:0000313" key="12">
    <source>
        <dbReference type="Proteomes" id="UP001519332"/>
    </source>
</evidence>
<evidence type="ECO:0000256" key="5">
    <source>
        <dbReference type="ARBA" id="ARBA00022679"/>
    </source>
</evidence>
<proteinExistence type="predicted"/>
<keyword evidence="8" id="KW-0460">Magnesium</keyword>
<evidence type="ECO:0000256" key="9">
    <source>
        <dbReference type="ARBA" id="ARBA00031306"/>
    </source>
</evidence>
<sequence length="299" mass="31288">MTASVRFAAIGTTAHLLVTEPSVLPTAEPMLRSFIEDLDLACSRFRDDSALSLLNRTGKATDPLLAEAVRVALQAAVDSDGLVDPALGTYLITLGYDRTFAQVPRRAPATVDIDPPVRQAWRNIRVDGDTVTVPNGVQIDLGATAKAWAADKAAQMIADATGAGVLVNLGGDLALAGKPPADGWSVRVTADHTLADSGQIVSIDSGGMATSSVTVRSWRRGDRHLHHILDPATGLPASRIWRYATVSAATCVAANTASTAALVLGDRAPNWLAARRLPSRLVATGGAVTTVADWPEETS</sequence>
<dbReference type="Pfam" id="PF02424">
    <property type="entry name" value="ApbE"/>
    <property type="match status" value="1"/>
</dbReference>
<comment type="catalytic activity">
    <reaction evidence="10">
        <text>L-threonyl-[protein] + FAD = FMN-L-threonyl-[protein] + AMP + H(+)</text>
        <dbReference type="Rhea" id="RHEA:36847"/>
        <dbReference type="Rhea" id="RHEA-COMP:11060"/>
        <dbReference type="Rhea" id="RHEA-COMP:11061"/>
        <dbReference type="ChEBI" id="CHEBI:15378"/>
        <dbReference type="ChEBI" id="CHEBI:30013"/>
        <dbReference type="ChEBI" id="CHEBI:57692"/>
        <dbReference type="ChEBI" id="CHEBI:74257"/>
        <dbReference type="ChEBI" id="CHEBI:456215"/>
        <dbReference type="EC" id="2.7.1.180"/>
    </reaction>
</comment>
<dbReference type="EMBL" id="JAGINW010000001">
    <property type="protein sequence ID" value="MBP2325786.1"/>
    <property type="molecule type" value="Genomic_DNA"/>
</dbReference>
<dbReference type="PANTHER" id="PTHR30040">
    <property type="entry name" value="THIAMINE BIOSYNTHESIS LIPOPROTEIN APBE"/>
    <property type="match status" value="1"/>
</dbReference>
<keyword evidence="12" id="KW-1185">Reference proteome</keyword>
<dbReference type="SUPFAM" id="SSF143631">
    <property type="entry name" value="ApbE-like"/>
    <property type="match status" value="1"/>
</dbReference>
<keyword evidence="4" id="KW-0285">Flavoprotein</keyword>
<evidence type="ECO:0000256" key="3">
    <source>
        <dbReference type="ARBA" id="ARBA00016337"/>
    </source>
</evidence>
<dbReference type="EC" id="2.7.1.180" evidence="2"/>
<evidence type="ECO:0000256" key="10">
    <source>
        <dbReference type="ARBA" id="ARBA00048540"/>
    </source>
</evidence>
<comment type="caution">
    <text evidence="11">The sequence shown here is derived from an EMBL/GenBank/DDBJ whole genome shotgun (WGS) entry which is preliminary data.</text>
</comment>
<keyword evidence="7" id="KW-0274">FAD</keyword>
<evidence type="ECO:0000256" key="6">
    <source>
        <dbReference type="ARBA" id="ARBA00022723"/>
    </source>
</evidence>
<dbReference type="Gene3D" id="3.10.520.10">
    <property type="entry name" value="ApbE-like domains"/>
    <property type="match status" value="1"/>
</dbReference>
<dbReference type="InterPro" id="IPR003374">
    <property type="entry name" value="ApbE-like_sf"/>
</dbReference>
<evidence type="ECO:0000313" key="11">
    <source>
        <dbReference type="EMBL" id="MBP2325786.1"/>
    </source>
</evidence>
<evidence type="ECO:0000256" key="4">
    <source>
        <dbReference type="ARBA" id="ARBA00022630"/>
    </source>
</evidence>
<gene>
    <name evidence="11" type="ORF">JOF56_006171</name>
</gene>
<dbReference type="Proteomes" id="UP001519332">
    <property type="component" value="Unassembled WGS sequence"/>
</dbReference>
<keyword evidence="5" id="KW-0808">Transferase</keyword>
<accession>A0ABS4TMZ5</accession>
<dbReference type="InterPro" id="IPR024932">
    <property type="entry name" value="ApbE"/>
</dbReference>
<keyword evidence="11" id="KW-0449">Lipoprotein</keyword>
<evidence type="ECO:0000256" key="7">
    <source>
        <dbReference type="ARBA" id="ARBA00022827"/>
    </source>
</evidence>
<evidence type="ECO:0000256" key="1">
    <source>
        <dbReference type="ARBA" id="ARBA00001946"/>
    </source>
</evidence>
<evidence type="ECO:0000256" key="8">
    <source>
        <dbReference type="ARBA" id="ARBA00022842"/>
    </source>
</evidence>
<dbReference type="RefSeq" id="WP_209642937.1">
    <property type="nucleotide sequence ID" value="NZ_JAGINW010000001.1"/>
</dbReference>
<reference evidence="11 12" key="1">
    <citation type="submission" date="2021-03" db="EMBL/GenBank/DDBJ databases">
        <title>Sequencing the genomes of 1000 actinobacteria strains.</title>
        <authorList>
            <person name="Klenk H.-P."/>
        </authorList>
    </citation>
    <scope>NUCLEOTIDE SEQUENCE [LARGE SCALE GENOMIC DNA]</scope>
    <source>
        <strain evidence="11 12">DSM 46670</strain>
    </source>
</reference>
<organism evidence="11 12">
    <name type="scientific">Kibdelosporangium banguiense</name>
    <dbReference type="NCBI Taxonomy" id="1365924"/>
    <lineage>
        <taxon>Bacteria</taxon>
        <taxon>Bacillati</taxon>
        <taxon>Actinomycetota</taxon>
        <taxon>Actinomycetes</taxon>
        <taxon>Pseudonocardiales</taxon>
        <taxon>Pseudonocardiaceae</taxon>
        <taxon>Kibdelosporangium</taxon>
    </lineage>
</organism>
<keyword evidence="6" id="KW-0479">Metal-binding</keyword>